<gene>
    <name evidence="2" type="ORF">SAMN04490178_1339</name>
</gene>
<dbReference type="PANTHER" id="PTHR38430">
    <property type="entry name" value="PROTEIN-ARGININE KINASE ACTIVATOR PROTEIN"/>
    <property type="match status" value="1"/>
</dbReference>
<dbReference type="PANTHER" id="PTHR38430:SF1">
    <property type="entry name" value="PROTEIN-ARGININE KINASE ACTIVATOR PROTEIN"/>
    <property type="match status" value="1"/>
</dbReference>
<dbReference type="GO" id="GO:0016301">
    <property type="term" value="F:kinase activity"/>
    <property type="evidence" value="ECO:0007669"/>
    <property type="project" value="UniProtKB-KW"/>
</dbReference>
<keyword evidence="3" id="KW-1185">Reference proteome</keyword>
<dbReference type="GO" id="GO:0008270">
    <property type="term" value="F:zinc ion binding"/>
    <property type="evidence" value="ECO:0007669"/>
    <property type="project" value="TreeGrafter"/>
</dbReference>
<dbReference type="GO" id="GO:1990170">
    <property type="term" value="P:stress response to cadmium ion"/>
    <property type="evidence" value="ECO:0007669"/>
    <property type="project" value="TreeGrafter"/>
</dbReference>
<dbReference type="PROSITE" id="PS50151">
    <property type="entry name" value="UVR"/>
    <property type="match status" value="1"/>
</dbReference>
<dbReference type="GO" id="GO:0005507">
    <property type="term" value="F:copper ion binding"/>
    <property type="evidence" value="ECO:0007669"/>
    <property type="project" value="TreeGrafter"/>
</dbReference>
<dbReference type="GO" id="GO:1990169">
    <property type="term" value="P:stress response to copper ion"/>
    <property type="evidence" value="ECO:0007669"/>
    <property type="project" value="TreeGrafter"/>
</dbReference>
<proteinExistence type="predicted"/>
<dbReference type="GO" id="GO:0046870">
    <property type="term" value="F:cadmium ion binding"/>
    <property type="evidence" value="ECO:0007669"/>
    <property type="project" value="TreeGrafter"/>
</dbReference>
<dbReference type="InterPro" id="IPR001943">
    <property type="entry name" value="UVR_dom"/>
</dbReference>
<sequence>MLCDNCKKRSATVHITKIINNSKVESHLCNECAQESGEMSLAGFSVDNKFSVQDFLKGMFNYGFVEAPQAKSEIACSNCGMTYSEFSRSGKIGCSVCYSIFGERLEPLLRRIHGSSAHTGKVPRRTGGLLETKQRLKRLKQELERHISREEYELAAKVRDEVRSIEKIISDQSKEQE</sequence>
<reference evidence="2 3" key="1">
    <citation type="submission" date="2016-10" db="EMBL/GenBank/DDBJ databases">
        <authorList>
            <person name="de Groot N.N."/>
        </authorList>
    </citation>
    <scope>NUCLEOTIDE SEQUENCE [LARGE SCALE GENOMIC DNA]</scope>
    <source>
        <strain evidence="2 3">DSM 13305</strain>
    </source>
</reference>
<protein>
    <submittedName>
        <fullName evidence="2">Protein-arginine kinase activator protein McsA</fullName>
    </submittedName>
</protein>
<dbReference type="STRING" id="112903.SAMN04490178_1339"/>
<evidence type="ECO:0000313" key="3">
    <source>
        <dbReference type="Proteomes" id="UP000198847"/>
    </source>
</evidence>
<evidence type="ECO:0000313" key="2">
    <source>
        <dbReference type="EMBL" id="SEP44759.1"/>
    </source>
</evidence>
<accession>A0A1H8XY22</accession>
<dbReference type="EMBL" id="FODY01000033">
    <property type="protein sequence ID" value="SEP44759.1"/>
    <property type="molecule type" value="Genomic_DNA"/>
</dbReference>
<feature type="domain" description="UVR" evidence="1">
    <location>
        <begin position="133"/>
        <end position="168"/>
    </location>
</feature>
<dbReference type="InterPro" id="IPR025542">
    <property type="entry name" value="YacH"/>
</dbReference>
<evidence type="ECO:0000259" key="1">
    <source>
        <dbReference type="PROSITE" id="PS50151"/>
    </source>
</evidence>
<dbReference type="Pfam" id="PF02151">
    <property type="entry name" value="UVR"/>
    <property type="match status" value="1"/>
</dbReference>
<dbReference type="GO" id="GO:0050897">
    <property type="term" value="F:cobalt ion binding"/>
    <property type="evidence" value="ECO:0007669"/>
    <property type="project" value="TreeGrafter"/>
</dbReference>
<organism evidence="2 3">
    <name type="scientific">Propionispora vibrioides</name>
    <dbReference type="NCBI Taxonomy" id="112903"/>
    <lineage>
        <taxon>Bacteria</taxon>
        <taxon>Bacillati</taxon>
        <taxon>Bacillota</taxon>
        <taxon>Negativicutes</taxon>
        <taxon>Selenomonadales</taxon>
        <taxon>Sporomusaceae</taxon>
        <taxon>Propionispora</taxon>
    </lineage>
</organism>
<dbReference type="SUPFAM" id="SSF46600">
    <property type="entry name" value="C-terminal UvrC-binding domain of UvrB"/>
    <property type="match status" value="1"/>
</dbReference>
<dbReference type="InterPro" id="IPR036876">
    <property type="entry name" value="UVR_dom_sf"/>
</dbReference>
<keyword evidence="2" id="KW-0418">Kinase</keyword>
<keyword evidence="2" id="KW-0808">Transferase</keyword>
<dbReference type="AlphaFoldDB" id="A0A1H8XY22"/>
<dbReference type="PIRSF" id="PIRSF015034">
    <property type="entry name" value="YacH"/>
    <property type="match status" value="1"/>
</dbReference>
<dbReference type="Proteomes" id="UP000198847">
    <property type="component" value="Unassembled WGS sequence"/>
</dbReference>
<dbReference type="OrthoDB" id="9788704at2"/>
<name>A0A1H8XY22_9FIRM</name>
<dbReference type="RefSeq" id="WP_091751460.1">
    <property type="nucleotide sequence ID" value="NZ_FODY01000033.1"/>
</dbReference>